<reference evidence="2" key="2">
    <citation type="journal article" date="2017" name="J. Anim. Genet.">
        <title>Multiple reference genome sequences of hot pepper reveal the massive evolution of plant disease resistance genes by retroduplication.</title>
        <authorList>
            <person name="Kim S."/>
            <person name="Park J."/>
            <person name="Yeom S.-I."/>
            <person name="Kim Y.-M."/>
            <person name="Seo E."/>
            <person name="Kim K.-T."/>
            <person name="Kim M.-S."/>
            <person name="Lee J.M."/>
            <person name="Cheong K."/>
            <person name="Shin H.-S."/>
            <person name="Kim S.-B."/>
            <person name="Han K."/>
            <person name="Lee J."/>
            <person name="Park M."/>
            <person name="Lee H.-A."/>
            <person name="Lee H.-Y."/>
            <person name="Lee Y."/>
            <person name="Oh S."/>
            <person name="Lee J.H."/>
            <person name="Choi E."/>
            <person name="Choi E."/>
            <person name="Lee S.E."/>
            <person name="Jeon J."/>
            <person name="Kim H."/>
            <person name="Choi G."/>
            <person name="Song H."/>
            <person name="Lee J."/>
            <person name="Lee S.-C."/>
            <person name="Kwon J.-K."/>
            <person name="Lee H.-Y."/>
            <person name="Koo N."/>
            <person name="Hong Y."/>
            <person name="Kim R.W."/>
            <person name="Kang W.-H."/>
            <person name="Huh J.H."/>
            <person name="Kang B.-C."/>
            <person name="Yang T.-J."/>
            <person name="Lee Y.-H."/>
            <person name="Bennetzen J.L."/>
            <person name="Choi D."/>
        </authorList>
    </citation>
    <scope>NUCLEOTIDE SEQUENCE [LARGE SCALE GENOMIC DNA]</scope>
    <source>
        <strain evidence="2">cv. PBC81</strain>
    </source>
</reference>
<dbReference type="Gene3D" id="3.10.330.10">
    <property type="match status" value="1"/>
</dbReference>
<dbReference type="STRING" id="33114.A0A2G2XT63"/>
<organism evidence="1 2">
    <name type="scientific">Capsicum baccatum</name>
    <name type="common">Peruvian pepper</name>
    <dbReference type="NCBI Taxonomy" id="33114"/>
    <lineage>
        <taxon>Eukaryota</taxon>
        <taxon>Viridiplantae</taxon>
        <taxon>Streptophyta</taxon>
        <taxon>Embryophyta</taxon>
        <taxon>Tracheophyta</taxon>
        <taxon>Spermatophyta</taxon>
        <taxon>Magnoliopsida</taxon>
        <taxon>eudicotyledons</taxon>
        <taxon>Gunneridae</taxon>
        <taxon>Pentapetalae</taxon>
        <taxon>asterids</taxon>
        <taxon>lamiids</taxon>
        <taxon>Solanales</taxon>
        <taxon>Solanaceae</taxon>
        <taxon>Solanoideae</taxon>
        <taxon>Capsiceae</taxon>
        <taxon>Capsicum</taxon>
    </lineage>
</organism>
<evidence type="ECO:0008006" key="3">
    <source>
        <dbReference type="Google" id="ProtNLM"/>
    </source>
</evidence>
<gene>
    <name evidence="1" type="ORF">CQW23_03023</name>
</gene>
<reference evidence="1 2" key="1">
    <citation type="journal article" date="2017" name="Genome Biol.">
        <title>New reference genome sequences of hot pepper reveal the massive evolution of plant disease-resistance genes by retroduplication.</title>
        <authorList>
            <person name="Kim S."/>
            <person name="Park J."/>
            <person name="Yeom S.I."/>
            <person name="Kim Y.M."/>
            <person name="Seo E."/>
            <person name="Kim K.T."/>
            <person name="Kim M.S."/>
            <person name="Lee J.M."/>
            <person name="Cheong K."/>
            <person name="Shin H.S."/>
            <person name="Kim S.B."/>
            <person name="Han K."/>
            <person name="Lee J."/>
            <person name="Park M."/>
            <person name="Lee H.A."/>
            <person name="Lee H.Y."/>
            <person name="Lee Y."/>
            <person name="Oh S."/>
            <person name="Lee J.H."/>
            <person name="Choi E."/>
            <person name="Choi E."/>
            <person name="Lee S.E."/>
            <person name="Jeon J."/>
            <person name="Kim H."/>
            <person name="Choi G."/>
            <person name="Song H."/>
            <person name="Lee J."/>
            <person name="Lee S.C."/>
            <person name="Kwon J.K."/>
            <person name="Lee H.Y."/>
            <person name="Koo N."/>
            <person name="Hong Y."/>
            <person name="Kim R.W."/>
            <person name="Kang W.H."/>
            <person name="Huh J.H."/>
            <person name="Kang B.C."/>
            <person name="Yang T.J."/>
            <person name="Lee Y.H."/>
            <person name="Bennetzen J.L."/>
            <person name="Choi D."/>
        </authorList>
    </citation>
    <scope>NUCLEOTIDE SEQUENCE [LARGE SCALE GENOMIC DNA]</scope>
    <source>
        <strain evidence="2">cv. PBC81</strain>
    </source>
</reference>
<evidence type="ECO:0000313" key="2">
    <source>
        <dbReference type="Proteomes" id="UP000224567"/>
    </source>
</evidence>
<dbReference type="Gene3D" id="2.40.40.20">
    <property type="match status" value="1"/>
</dbReference>
<dbReference type="EMBL" id="MLFT02000001">
    <property type="protein sequence ID" value="PHT60660.1"/>
    <property type="molecule type" value="Genomic_DNA"/>
</dbReference>
<dbReference type="Proteomes" id="UP000224567">
    <property type="component" value="Unassembled WGS sequence"/>
</dbReference>
<accession>A0A2G2XT63</accession>
<keyword evidence="2" id="KW-1185">Reference proteome</keyword>
<proteinExistence type="predicted"/>
<evidence type="ECO:0000313" key="1">
    <source>
        <dbReference type="EMBL" id="PHT60660.1"/>
    </source>
</evidence>
<comment type="caution">
    <text evidence="1">The sequence shown here is derived from an EMBL/GenBank/DDBJ whole genome shotgun (WGS) entry which is preliminary data.</text>
</comment>
<name>A0A2G2XT63_CAPBA</name>
<sequence>MRGLNIYNSQKKKGQLLNLNLAVRNSLVVADDTYDVLKIKMNKVFKNNVRFRLGNVVSVHQCPDVKYGNRIHILPIDDTIEGVTGNLFDA</sequence>
<dbReference type="OrthoDB" id="1920254at2759"/>
<protein>
    <recommendedName>
        <fullName evidence="3">CDC48 N-terminal subdomain domain-containing protein</fullName>
    </recommendedName>
</protein>
<dbReference type="AlphaFoldDB" id="A0A2G2XT63"/>